<dbReference type="AlphaFoldDB" id="A0A8S1H431"/>
<accession>A0A8S1H431</accession>
<proteinExistence type="predicted"/>
<gene>
    <name evidence="3" type="ORF">CAUJ_LOCUS6955</name>
</gene>
<organism evidence="3 4">
    <name type="scientific">Caenorhabditis auriculariae</name>
    <dbReference type="NCBI Taxonomy" id="2777116"/>
    <lineage>
        <taxon>Eukaryota</taxon>
        <taxon>Metazoa</taxon>
        <taxon>Ecdysozoa</taxon>
        <taxon>Nematoda</taxon>
        <taxon>Chromadorea</taxon>
        <taxon>Rhabditida</taxon>
        <taxon>Rhabditina</taxon>
        <taxon>Rhabditomorpha</taxon>
        <taxon>Rhabditoidea</taxon>
        <taxon>Rhabditidae</taxon>
        <taxon>Peloderinae</taxon>
        <taxon>Caenorhabditis</taxon>
    </lineage>
</organism>
<protein>
    <submittedName>
        <fullName evidence="3">Uncharacterized protein</fullName>
    </submittedName>
</protein>
<reference evidence="3" key="1">
    <citation type="submission" date="2020-10" db="EMBL/GenBank/DDBJ databases">
        <authorList>
            <person name="Kikuchi T."/>
        </authorList>
    </citation>
    <scope>NUCLEOTIDE SEQUENCE</scope>
    <source>
        <strain evidence="3">NKZ352</strain>
    </source>
</reference>
<evidence type="ECO:0000256" key="1">
    <source>
        <dbReference type="SAM" id="Coils"/>
    </source>
</evidence>
<comment type="caution">
    <text evidence="3">The sequence shown here is derived from an EMBL/GenBank/DDBJ whole genome shotgun (WGS) entry which is preliminary data.</text>
</comment>
<dbReference type="Proteomes" id="UP000835052">
    <property type="component" value="Unassembled WGS sequence"/>
</dbReference>
<keyword evidence="1" id="KW-0175">Coiled coil</keyword>
<keyword evidence="4" id="KW-1185">Reference proteome</keyword>
<evidence type="ECO:0000256" key="2">
    <source>
        <dbReference type="SAM" id="MobiDB-lite"/>
    </source>
</evidence>
<evidence type="ECO:0000313" key="4">
    <source>
        <dbReference type="Proteomes" id="UP000835052"/>
    </source>
</evidence>
<evidence type="ECO:0000313" key="3">
    <source>
        <dbReference type="EMBL" id="CAD6191036.1"/>
    </source>
</evidence>
<dbReference type="EMBL" id="CAJGYM010000019">
    <property type="protein sequence ID" value="CAD6191036.1"/>
    <property type="molecule type" value="Genomic_DNA"/>
</dbReference>
<sequence length="120" mass="13468">MSAREAQRLMDAMEKAIEAAQNSMEEEERLNHYLALATEKARTDDSLRRKLEVLRIGKELAKTMNKAAADIEAADQAQNALDRYLEEAGDDMIDDLSEESDQSEEPEEEPNNSDDDVGAH</sequence>
<name>A0A8S1H431_9PELO</name>
<feature type="region of interest" description="Disordered" evidence="2">
    <location>
        <begin position="82"/>
        <end position="120"/>
    </location>
</feature>
<feature type="coiled-coil region" evidence="1">
    <location>
        <begin position="3"/>
        <end position="30"/>
    </location>
</feature>
<feature type="compositionally biased region" description="Acidic residues" evidence="2">
    <location>
        <begin position="87"/>
        <end position="120"/>
    </location>
</feature>